<dbReference type="SMART" id="SM00214">
    <property type="entry name" value="VWC"/>
    <property type="match status" value="4"/>
</dbReference>
<dbReference type="InterPro" id="IPR001007">
    <property type="entry name" value="VWF_dom"/>
</dbReference>
<protein>
    <submittedName>
        <fullName evidence="7">FCGBP protein</fullName>
    </submittedName>
</protein>
<reference evidence="7 8" key="1">
    <citation type="journal article" date="2021" name="Cell">
        <title>Tracing the genetic footprints of vertebrate landing in non-teleost ray-finned fishes.</title>
        <authorList>
            <person name="Bi X."/>
            <person name="Wang K."/>
            <person name="Yang L."/>
            <person name="Pan H."/>
            <person name="Jiang H."/>
            <person name="Wei Q."/>
            <person name="Fang M."/>
            <person name="Yu H."/>
            <person name="Zhu C."/>
            <person name="Cai Y."/>
            <person name="He Y."/>
            <person name="Gan X."/>
            <person name="Zeng H."/>
            <person name="Yu D."/>
            <person name="Zhu Y."/>
            <person name="Jiang H."/>
            <person name="Qiu Q."/>
            <person name="Yang H."/>
            <person name="Zhang Y.E."/>
            <person name="Wang W."/>
            <person name="Zhu M."/>
            <person name="He S."/>
            <person name="Zhang G."/>
        </authorList>
    </citation>
    <scope>NUCLEOTIDE SEQUENCE [LARGE SCALE GENOMIC DNA]</scope>
    <source>
        <strain evidence="7">Bchr_013</strain>
    </source>
</reference>
<dbReference type="SUPFAM" id="SSF57567">
    <property type="entry name" value="Serine protease inhibitors"/>
    <property type="match status" value="5"/>
</dbReference>
<gene>
    <name evidence="7" type="primary">Fcgbp_2</name>
    <name evidence="7" type="ORF">GTO96_0006331</name>
</gene>
<comment type="caution">
    <text evidence="7">The sequence shown here is derived from an EMBL/GenBank/DDBJ whole genome shotgun (WGS) entry which is preliminary data.</text>
</comment>
<evidence type="ECO:0000256" key="4">
    <source>
        <dbReference type="ARBA" id="ARBA00023157"/>
    </source>
</evidence>
<dbReference type="PANTHER" id="PTHR11339:SF374">
    <property type="entry name" value="ZONADHESIN"/>
    <property type="match status" value="1"/>
</dbReference>
<dbReference type="Pfam" id="PF12714">
    <property type="entry name" value="TILa"/>
    <property type="match status" value="4"/>
</dbReference>
<sequence length="2679" mass="290006">MICFSELEEGILADVSRLADQPQVLPGPIWSCPVGTEFVTVFMSNYLANMDKTNFELAITAYTSVANVRVEMKSDKFIKEVQVNKGQTIRVSLPTTAENVNAGRSTKTVIITSDNPVSVVSFNSKLKTGDGSVIFPTEDLGSEYVVFTPNTGQLGMNKLAAIINGKQSNTVDIYPKRAIKIEGVEYNSGSKVTITLSPYETFQLAAGCTLTGTRIVANSPVAVLAGHQCSLRNTFCNHVYEQLIPVSRFSTQFMVAPLNEDPSGDLVHVVAAEDNTLVTFSSGATIQAKTLNAGEVMDTCISKATSMGISTSKKVMVMYYGGGGKFDPYLVNIIPNTAFSQNWAVDTQETFDNRVVIIVKKDGSGYVSLNNQKIPDNTLWQRFDKNPDFMWSEVSLGTQGGHFSISSNFLMAVYVYGVKDHDGYGTSGACSSAIDPCSSIKCREKEKCDKGVCIPLSKATCWAVGDPHYKTFDGKTFDFQGTCTYTLAKSNEKDTSIVAFSVTVKNENRGSTKVSFVKTVNVNIYGQTITITKMEKGTIRVNGVTSNLPVTLQNGQLRVYRSGISAFVDTAVGIQVSFDWEMSFALTIPSTYFNSVSGLCGNYNDNKDDDLMNPDGSTASSVLVFGSSWKVEDDDLFCHHDCTGGCPSCEESLQQKYRSEGFCGLMAKPDGPFANCHASIDPKMYVNNCIYDVCINNGYLLFLCQAMKSYAEACQRAGAKVLDWRTPANCPLPCPEYSHYELCGNACPASCSELDAPANCKLPCVETCQCNQGYVLSGGKCEPKDNCGCTYNGRYLSSGESFLTDKCDQQCTCDPSTAKVKCVPFKCKSSEQCDLRNGVRGCFPTTYSKCVASGDPHYITFDGKTYDFQGTCVYQFSKLISTDPTLIPFEVQIQNEHRGKNKAVAYTKLTLINILDNQIIMSKDNPEKVMVNNLYVTLPFYIERNRVSIFRSGQFAVLQTNFGLRLTFNWEGYIALTLPSSYSGAVAGLCGNLNGNKDDDLMKPDKTQAKTPDEFGKSWLVEEIPGCIHTCQGTCPTCDVNMKRQYESNDYCGIIIDKAGPFKDCHAKVDPKLYFDNCVYDVCLYKGQAAPLCQALTAYTALCQDAGAKISAWRTDKLCPLNCKANSHYEVCASGCPLTCYGLTSPPSCEGILCKEGCACNDGFVLSGGDCVPLTNCGCVYNEQYYKVNEVFFPQGLCFQRCVCNVGGNVNCDEGFDCGPREKCEIQDGVQGCHPTGTATCWISGNSRFRSYDGRSFNLQGDCSYRITEVSQANSKLTKFSIVMHREASGSTTAIKAIELQVYDYTLTLLSKVRWQILLGGIKVNLPLTLEDGKVKVYQSGFNIIVETKMGLKVSFDSASSAVFNIPSTYFSALGGLCGNYNEDQSDDFKLPSGQQAPDESSFTAGWKATSAAANCQTSCGSKCPGSNDSKKPDASKDTACGILTLKTGPFASCHSTVSPQEYFNNCVKDMITDGASNSVLCDNIQTYSGEAVTQNSCSQQCTCTKGVLTCAPLSCTANQVCEVRDGVMACYSTDPCFAVKCREKENCVASGKSATCVPTSKASCWAAGDPHYQTFDQVNYDFQGTCSYILAQTTNTDPTLTPFSVVNKNELRGNFDGSFVKTVTVTVYGHTIAIVRDERGKVRVDGIITNVPVNIDSGKIIISQSGIRAVLETDFGLVISSDWKTMVLITVTSSYYNSVVGLCGNYNEKTNDDYTIQGGGVTTNIIDWAKSWSVPDRDPFCWHFCKGYCPTCSDENQALYGGKNFCGVVSQKDGPFQQCHSKVSPDIFFDNCLYDVCINQGRQPILCQSLGTYVASCQKVGATVSNEWRKITNCPLDCPANSHYEYCGNACPATCTDRKAPDNCQKPCTETCQCNDGFVLSAGECVPVNNCGCNYNGRYYQPGETFWADDKCQQSCSCDGSTRKVTCQQKGCKDKEQCTVVQGVQDCYPVSYQTCTAMGDPHYRTFDGKTFDFQGTCVYRLAGVCSKDPSLKTFDVTVQNNNRGSRLVAFTKVVSVKVYDTTFTISQEINGKITVNGIVTSLPFSQETNKVIVYRSGISAVLETNFGLKVTFDWNQVVAVTVPSTYTNAMCGLCGNYNGNKDDDLQLAGGQAAPNPTAFGDSHKVQDVPGCVPECTTCPKPVIPPVNPPYVANCDIIKDSAGSLKDCMNKVDYAHFHASCVYDILLYQGLQKAACDAITAYVVACQAAGGKIGNWRTNTFCPLACPQNSEYQNCAPGCPATCYSMSSPAGCNAACKEGCQCKDGFLLSNDQCVPIGECGCSYQQRYYANKEEFYPGDACSQRCKCQGGMVTCTDVKCGPQEKCSVVNGVQGCFPTGSATCISAGDPHYQTFDKRRYDFQGTCDYTLSAVTATGSQLEKFSVQSNNARLGLGKVSETRSVTVEVYGYSITIVKNQSWKVQMNGILTNLPITVQGGKITASQVGRSIVVQTDFGLKVSYDLVNAAAITVPSTYSGQVGGLCGNYNGNADDDLSLPNGQAASNVNDFGVAWKIGGSSETCGDACLNGGCSVPSDKTVEELKKEDKCGLISSTTGPLAACHSVLPPDGFLKNCIYDSNAAGGKMEMVCAGIQAYVHACQDAGVILKSWRSNTFCPMTCPANSHYDLCADTCQASCMALSTPLTCKNCLEGCECDVGFLADGDKCVSIDSCGCVMDGRYLKVR</sequence>
<feature type="non-terminal residue" evidence="7">
    <location>
        <position position="2679"/>
    </location>
</feature>
<feature type="domain" description="VWFD" evidence="6">
    <location>
        <begin position="459"/>
        <end position="639"/>
    </location>
</feature>
<feature type="domain" description="VWFD" evidence="6">
    <location>
        <begin position="1563"/>
        <end position="1743"/>
    </location>
</feature>
<dbReference type="InterPro" id="IPR025615">
    <property type="entry name" value="TILa_dom"/>
</dbReference>
<keyword evidence="2" id="KW-0964">Secreted</keyword>
<evidence type="ECO:0000256" key="1">
    <source>
        <dbReference type="ARBA" id="ARBA00004613"/>
    </source>
</evidence>
<accession>A0A8X7XR16</accession>
<dbReference type="PROSITE" id="PS51233">
    <property type="entry name" value="VWFD"/>
    <property type="match status" value="6"/>
</dbReference>
<feature type="non-terminal residue" evidence="7">
    <location>
        <position position="1"/>
    </location>
</feature>
<name>A0A8X7XR16_POLSE</name>
<proteinExistence type="predicted"/>
<dbReference type="InterPro" id="IPR035234">
    <property type="entry name" value="IgGFc-bd_N"/>
</dbReference>
<dbReference type="SMART" id="SM00215">
    <property type="entry name" value="VWC_out"/>
    <property type="match status" value="4"/>
</dbReference>
<feature type="domain" description="VWFD" evidence="6">
    <location>
        <begin position="1239"/>
        <end position="1417"/>
    </location>
</feature>
<dbReference type="Gene3D" id="2.10.25.10">
    <property type="entry name" value="Laminin"/>
    <property type="match status" value="5"/>
</dbReference>
<dbReference type="InterPro" id="IPR002919">
    <property type="entry name" value="TIL_dom"/>
</dbReference>
<evidence type="ECO:0000313" key="7">
    <source>
        <dbReference type="EMBL" id="KAG2471414.1"/>
    </source>
</evidence>
<evidence type="ECO:0000259" key="6">
    <source>
        <dbReference type="PROSITE" id="PS51233"/>
    </source>
</evidence>
<dbReference type="FunFam" id="2.10.25.10:FF:000055">
    <property type="entry name" value="alpha-tectorin isoform X1"/>
    <property type="match status" value="3"/>
</dbReference>
<dbReference type="PANTHER" id="PTHR11339">
    <property type="entry name" value="EXTRACELLULAR MATRIX GLYCOPROTEIN RELATED"/>
    <property type="match status" value="1"/>
</dbReference>
<dbReference type="SMART" id="SM00832">
    <property type="entry name" value="C8"/>
    <property type="match status" value="6"/>
</dbReference>
<dbReference type="InterPro" id="IPR036084">
    <property type="entry name" value="Ser_inhib-like_sf"/>
</dbReference>
<evidence type="ECO:0000313" key="8">
    <source>
        <dbReference type="Proteomes" id="UP000886611"/>
    </source>
</evidence>
<evidence type="ECO:0000256" key="3">
    <source>
        <dbReference type="ARBA" id="ARBA00022737"/>
    </source>
</evidence>
<dbReference type="Pfam" id="PF01826">
    <property type="entry name" value="TIL"/>
    <property type="match status" value="5"/>
</dbReference>
<dbReference type="GO" id="GO:0005615">
    <property type="term" value="C:extracellular space"/>
    <property type="evidence" value="ECO:0007669"/>
    <property type="project" value="TreeGrafter"/>
</dbReference>
<dbReference type="SMART" id="SM00216">
    <property type="entry name" value="VWD"/>
    <property type="match status" value="6"/>
</dbReference>
<dbReference type="Pfam" id="PF08742">
    <property type="entry name" value="C8"/>
    <property type="match status" value="6"/>
</dbReference>
<keyword evidence="4" id="KW-1015">Disulfide bond</keyword>
<evidence type="ECO:0000256" key="2">
    <source>
        <dbReference type="ARBA" id="ARBA00022525"/>
    </source>
</evidence>
<dbReference type="EMBL" id="JAATIS010000094">
    <property type="protein sequence ID" value="KAG2471414.1"/>
    <property type="molecule type" value="Genomic_DNA"/>
</dbReference>
<keyword evidence="5" id="KW-0325">Glycoprotein</keyword>
<dbReference type="Proteomes" id="UP000886611">
    <property type="component" value="Unassembled WGS sequence"/>
</dbReference>
<dbReference type="GO" id="GO:0031012">
    <property type="term" value="C:extracellular matrix"/>
    <property type="evidence" value="ECO:0007669"/>
    <property type="project" value="TreeGrafter"/>
</dbReference>
<dbReference type="Pfam" id="PF00094">
    <property type="entry name" value="VWD"/>
    <property type="match status" value="6"/>
</dbReference>
<comment type="subcellular location">
    <subcellularLocation>
        <location evidence="1">Secreted</location>
    </subcellularLocation>
</comment>
<dbReference type="CDD" id="cd19941">
    <property type="entry name" value="TIL"/>
    <property type="match status" value="5"/>
</dbReference>
<evidence type="ECO:0000256" key="5">
    <source>
        <dbReference type="ARBA" id="ARBA00023180"/>
    </source>
</evidence>
<feature type="domain" description="VWFD" evidence="6">
    <location>
        <begin position="848"/>
        <end position="1028"/>
    </location>
</feature>
<dbReference type="Pfam" id="PF17517">
    <property type="entry name" value="IgGFc_binding"/>
    <property type="match status" value="1"/>
</dbReference>
<keyword evidence="8" id="KW-1185">Reference proteome</keyword>
<dbReference type="InterPro" id="IPR014853">
    <property type="entry name" value="VWF/SSPO/ZAN-like_Cys-rich_dom"/>
</dbReference>
<feature type="domain" description="VWFD" evidence="6">
    <location>
        <begin position="2339"/>
        <end position="2519"/>
    </location>
</feature>
<feature type="domain" description="VWFD" evidence="6">
    <location>
        <begin position="1954"/>
        <end position="2133"/>
    </location>
</feature>
<dbReference type="FunFam" id="2.10.25.10:FF:000153">
    <property type="entry name" value="MUC5B isoform 1"/>
    <property type="match status" value="1"/>
</dbReference>
<dbReference type="InterPro" id="IPR001846">
    <property type="entry name" value="VWF_type-D"/>
</dbReference>
<dbReference type="InterPro" id="IPR050780">
    <property type="entry name" value="Mucin_vWF_Thrombospondin_sf"/>
</dbReference>
<organism evidence="7 8">
    <name type="scientific">Polypterus senegalus</name>
    <name type="common">Senegal bichir</name>
    <dbReference type="NCBI Taxonomy" id="55291"/>
    <lineage>
        <taxon>Eukaryota</taxon>
        <taxon>Metazoa</taxon>
        <taxon>Chordata</taxon>
        <taxon>Craniata</taxon>
        <taxon>Vertebrata</taxon>
        <taxon>Euteleostomi</taxon>
        <taxon>Actinopterygii</taxon>
        <taxon>Polypteriformes</taxon>
        <taxon>Polypteridae</taxon>
        <taxon>Polypterus</taxon>
    </lineage>
</organism>
<keyword evidence="3" id="KW-0677">Repeat</keyword>